<proteinExistence type="predicted"/>
<dbReference type="InterPro" id="IPR016181">
    <property type="entry name" value="Acyl_CoA_acyltransferase"/>
</dbReference>
<gene>
    <name evidence="2" type="ORF">BDW59DRAFT_162608</name>
</gene>
<comment type="caution">
    <text evidence="2">The sequence shown here is derived from an EMBL/GenBank/DDBJ whole genome shotgun (WGS) entry which is preliminary data.</text>
</comment>
<evidence type="ECO:0000313" key="2">
    <source>
        <dbReference type="EMBL" id="KAL2824270.1"/>
    </source>
</evidence>
<dbReference type="Gene3D" id="3.40.630.30">
    <property type="match status" value="1"/>
</dbReference>
<dbReference type="InterPro" id="IPR052523">
    <property type="entry name" value="Trichothecene_AcTrans"/>
</dbReference>
<dbReference type="PANTHER" id="PTHR42791:SF2">
    <property type="entry name" value="N-ACETYLTRANSFERASE DOMAIN-CONTAINING PROTEIN"/>
    <property type="match status" value="1"/>
</dbReference>
<evidence type="ECO:0000259" key="1">
    <source>
        <dbReference type="PROSITE" id="PS51186"/>
    </source>
</evidence>
<dbReference type="PANTHER" id="PTHR42791">
    <property type="entry name" value="GNAT FAMILY ACETYLTRANSFERASE"/>
    <property type="match status" value="1"/>
</dbReference>
<sequence length="202" mass="22680">MLHTTYPPSPESLKTLTEKRLQMVAAMPPSLTMFKAVDTATGKRKIIGAARWTVCEEDEEVDCSVDEDMQKALGLAIPETDVAVTRAFYTMALEGKRGIGFCDGDPGEEGMKLWRRVELETIFTHPGFQRQGVGSALLSWGIGEAERLGVMVYLEATEQGRLLYERFGFDGVKVVDFDAADYWWEGRHTYTFMVREPRGVRG</sequence>
<dbReference type="InterPro" id="IPR000182">
    <property type="entry name" value="GNAT_dom"/>
</dbReference>
<dbReference type="PROSITE" id="PS51186">
    <property type="entry name" value="GNAT"/>
    <property type="match status" value="1"/>
</dbReference>
<protein>
    <recommendedName>
        <fullName evidence="1">N-acetyltransferase domain-containing protein</fullName>
    </recommendedName>
</protein>
<keyword evidence="3" id="KW-1185">Reference proteome</keyword>
<evidence type="ECO:0000313" key="3">
    <source>
        <dbReference type="Proteomes" id="UP001610335"/>
    </source>
</evidence>
<accession>A0ABR4I962</accession>
<dbReference type="EMBL" id="JBFXLS010000045">
    <property type="protein sequence ID" value="KAL2824270.1"/>
    <property type="molecule type" value="Genomic_DNA"/>
</dbReference>
<dbReference type="Proteomes" id="UP001610335">
    <property type="component" value="Unassembled WGS sequence"/>
</dbReference>
<name>A0ABR4I962_9EURO</name>
<reference evidence="2 3" key="1">
    <citation type="submission" date="2024-07" db="EMBL/GenBank/DDBJ databases">
        <title>Section-level genome sequencing and comparative genomics of Aspergillus sections Usti and Cavernicolus.</title>
        <authorList>
            <consortium name="Lawrence Berkeley National Laboratory"/>
            <person name="Nybo J.L."/>
            <person name="Vesth T.C."/>
            <person name="Theobald S."/>
            <person name="Frisvad J.C."/>
            <person name="Larsen T.O."/>
            <person name="Kjaerboelling I."/>
            <person name="Rothschild-Mancinelli K."/>
            <person name="Lyhne E.K."/>
            <person name="Kogle M.E."/>
            <person name="Barry K."/>
            <person name="Clum A."/>
            <person name="Na H."/>
            <person name="Ledsgaard L."/>
            <person name="Lin J."/>
            <person name="Lipzen A."/>
            <person name="Kuo A."/>
            <person name="Riley R."/>
            <person name="Mondo S."/>
            <person name="LaButti K."/>
            <person name="Haridas S."/>
            <person name="Pangalinan J."/>
            <person name="Salamov A.A."/>
            <person name="Simmons B.A."/>
            <person name="Magnuson J.K."/>
            <person name="Chen J."/>
            <person name="Drula E."/>
            <person name="Henrissat B."/>
            <person name="Wiebenga A."/>
            <person name="Lubbers R.J."/>
            <person name="Gomes A.C."/>
            <person name="Makela M.R."/>
            <person name="Stajich J."/>
            <person name="Grigoriev I.V."/>
            <person name="Mortensen U.H."/>
            <person name="De vries R.P."/>
            <person name="Baker S.E."/>
            <person name="Andersen M.R."/>
        </authorList>
    </citation>
    <scope>NUCLEOTIDE SEQUENCE [LARGE SCALE GENOMIC DNA]</scope>
    <source>
        <strain evidence="2 3">CBS 600.67</strain>
    </source>
</reference>
<organism evidence="2 3">
    <name type="scientific">Aspergillus cavernicola</name>
    <dbReference type="NCBI Taxonomy" id="176166"/>
    <lineage>
        <taxon>Eukaryota</taxon>
        <taxon>Fungi</taxon>
        <taxon>Dikarya</taxon>
        <taxon>Ascomycota</taxon>
        <taxon>Pezizomycotina</taxon>
        <taxon>Eurotiomycetes</taxon>
        <taxon>Eurotiomycetidae</taxon>
        <taxon>Eurotiales</taxon>
        <taxon>Aspergillaceae</taxon>
        <taxon>Aspergillus</taxon>
        <taxon>Aspergillus subgen. Nidulantes</taxon>
    </lineage>
</organism>
<dbReference type="Pfam" id="PF13508">
    <property type="entry name" value="Acetyltransf_7"/>
    <property type="match status" value="1"/>
</dbReference>
<feature type="domain" description="N-acetyltransferase" evidence="1">
    <location>
        <begin position="52"/>
        <end position="189"/>
    </location>
</feature>
<dbReference type="CDD" id="cd04301">
    <property type="entry name" value="NAT_SF"/>
    <property type="match status" value="1"/>
</dbReference>
<dbReference type="SUPFAM" id="SSF55729">
    <property type="entry name" value="Acyl-CoA N-acyltransferases (Nat)"/>
    <property type="match status" value="1"/>
</dbReference>